<feature type="compositionally biased region" description="Polar residues" evidence="1">
    <location>
        <begin position="41"/>
        <end position="80"/>
    </location>
</feature>
<proteinExistence type="predicted"/>
<evidence type="ECO:0000313" key="2">
    <source>
        <dbReference type="EnsemblMetazoa" id="PPA39647.1"/>
    </source>
</evidence>
<organism evidence="2 3">
    <name type="scientific">Pristionchus pacificus</name>
    <name type="common">Parasitic nematode worm</name>
    <dbReference type="NCBI Taxonomy" id="54126"/>
    <lineage>
        <taxon>Eukaryota</taxon>
        <taxon>Metazoa</taxon>
        <taxon>Ecdysozoa</taxon>
        <taxon>Nematoda</taxon>
        <taxon>Chromadorea</taxon>
        <taxon>Rhabditida</taxon>
        <taxon>Rhabditina</taxon>
        <taxon>Diplogasteromorpha</taxon>
        <taxon>Diplogasteroidea</taxon>
        <taxon>Neodiplogasteridae</taxon>
        <taxon>Pristionchus</taxon>
    </lineage>
</organism>
<evidence type="ECO:0000313" key="3">
    <source>
        <dbReference type="Proteomes" id="UP000005239"/>
    </source>
</evidence>
<dbReference type="Proteomes" id="UP000005239">
    <property type="component" value="Unassembled WGS sequence"/>
</dbReference>
<reference evidence="2" key="2">
    <citation type="submission" date="2022-06" db="UniProtKB">
        <authorList>
            <consortium name="EnsemblMetazoa"/>
        </authorList>
    </citation>
    <scope>IDENTIFICATION</scope>
    <source>
        <strain evidence="2">PS312</strain>
    </source>
</reference>
<accession>A0A2A6BC25</accession>
<sequence length="134" mass="14862">MSECLSVRLSLCLWRRLDTILIRTRRTSLSHDRNIAYDPSQDPTILNDQTQLTEGRTGMTKTRASRTQDPSGTIQNQTPAFDQTQCHKNVTGSNHDHPSFSANVPATTTENTGTNENYISTGSFIVGLPSSFCE</sequence>
<keyword evidence="3" id="KW-1185">Reference proteome</keyword>
<feature type="region of interest" description="Disordered" evidence="1">
    <location>
        <begin position="40"/>
        <end position="80"/>
    </location>
</feature>
<protein>
    <submittedName>
        <fullName evidence="2">Uncharacterized protein</fullName>
    </submittedName>
</protein>
<gene>
    <name evidence="2" type="primary">WBGene00278016</name>
</gene>
<accession>A0A8R1YWH7</accession>
<dbReference type="AlphaFoldDB" id="A0A2A6BC25"/>
<name>A0A2A6BC25_PRIPA</name>
<reference evidence="3" key="1">
    <citation type="journal article" date="2008" name="Nat. Genet.">
        <title>The Pristionchus pacificus genome provides a unique perspective on nematode lifestyle and parasitism.</title>
        <authorList>
            <person name="Dieterich C."/>
            <person name="Clifton S.W."/>
            <person name="Schuster L.N."/>
            <person name="Chinwalla A."/>
            <person name="Delehaunty K."/>
            <person name="Dinkelacker I."/>
            <person name="Fulton L."/>
            <person name="Fulton R."/>
            <person name="Godfrey J."/>
            <person name="Minx P."/>
            <person name="Mitreva M."/>
            <person name="Roeseler W."/>
            <person name="Tian H."/>
            <person name="Witte H."/>
            <person name="Yang S.P."/>
            <person name="Wilson R.K."/>
            <person name="Sommer R.J."/>
        </authorList>
    </citation>
    <scope>NUCLEOTIDE SEQUENCE [LARGE SCALE GENOMIC DNA]</scope>
    <source>
        <strain evidence="3">PS312</strain>
    </source>
</reference>
<dbReference type="EnsemblMetazoa" id="PPA39647.1">
    <property type="protein sequence ID" value="PPA39647.1"/>
    <property type="gene ID" value="WBGene00278016"/>
</dbReference>
<evidence type="ECO:0000256" key="1">
    <source>
        <dbReference type="SAM" id="MobiDB-lite"/>
    </source>
</evidence>